<keyword evidence="2" id="KW-1185">Reference proteome</keyword>
<dbReference type="Proteomes" id="UP001595976">
    <property type="component" value="Unassembled WGS sequence"/>
</dbReference>
<comment type="caution">
    <text evidence="1">The sequence shown here is derived from an EMBL/GenBank/DDBJ whole genome shotgun (WGS) entry which is preliminary data.</text>
</comment>
<accession>A0ABW0F9S0</accession>
<dbReference type="EMBL" id="JBHSLI010000022">
    <property type="protein sequence ID" value="MFC5295883.1"/>
    <property type="molecule type" value="Genomic_DNA"/>
</dbReference>
<evidence type="ECO:0000313" key="2">
    <source>
        <dbReference type="Proteomes" id="UP001595976"/>
    </source>
</evidence>
<organism evidence="1 2">
    <name type="scientific">Bosea minatitlanensis</name>
    <dbReference type="NCBI Taxonomy" id="128782"/>
    <lineage>
        <taxon>Bacteria</taxon>
        <taxon>Pseudomonadati</taxon>
        <taxon>Pseudomonadota</taxon>
        <taxon>Alphaproteobacteria</taxon>
        <taxon>Hyphomicrobiales</taxon>
        <taxon>Boseaceae</taxon>
        <taxon>Bosea</taxon>
    </lineage>
</organism>
<proteinExistence type="predicted"/>
<name>A0ABW0F9S0_9HYPH</name>
<evidence type="ECO:0008006" key="3">
    <source>
        <dbReference type="Google" id="ProtNLM"/>
    </source>
</evidence>
<sequence>MCLKLRYQEARLWNQRAHQMVAGAVAAGIPTDPLLMAAPRLSEVVSVVDSVKKRHGPLIEDALIAAINGVQGWVAEKSKVPRLGKGYYKPDCIAVNQSTKTAYVFECKRNYGSLDAPAKREADERLDEIGVLFPAYAASRGWPVMTPSLFILSFYGTAPGSKHPVYDRNSASALFPSCVVRFACDFISYTEEVVGTWAAERAYNGDGSKHPELLPVRTAETEVRKRGNIFYQLDQMECDADATIEIGENGLTVI</sequence>
<reference evidence="2" key="1">
    <citation type="journal article" date="2019" name="Int. J. Syst. Evol. Microbiol.">
        <title>The Global Catalogue of Microorganisms (GCM) 10K type strain sequencing project: providing services to taxonomists for standard genome sequencing and annotation.</title>
        <authorList>
            <consortium name="The Broad Institute Genomics Platform"/>
            <consortium name="The Broad Institute Genome Sequencing Center for Infectious Disease"/>
            <person name="Wu L."/>
            <person name="Ma J."/>
        </authorList>
    </citation>
    <scope>NUCLEOTIDE SEQUENCE [LARGE SCALE GENOMIC DNA]</scope>
    <source>
        <strain evidence="2">CGMCC 1.15643</strain>
    </source>
</reference>
<evidence type="ECO:0000313" key="1">
    <source>
        <dbReference type="EMBL" id="MFC5295883.1"/>
    </source>
</evidence>
<dbReference type="RefSeq" id="WP_158446295.1">
    <property type="nucleotide sequence ID" value="NZ_JAOAOS010000018.1"/>
</dbReference>
<gene>
    <name evidence="1" type="ORF">ACFPK2_23130</name>
</gene>
<protein>
    <recommendedName>
        <fullName evidence="3">Restriction endonuclease</fullName>
    </recommendedName>
</protein>